<feature type="domain" description="Methyltransferase type 11" evidence="1">
    <location>
        <begin position="104"/>
        <end position="195"/>
    </location>
</feature>
<sequence>MRTEHIVHLCCPSCRSGLTIVDGNSEGAITEGALECERCGSIYPIVRSVPRFVPEENYAASFGLEWTEHARTQYDATSGRALSKQRFFEETRWPYNLQGQILIEPGSGSGRFTEIAASTGATLLSLDMSVAADVNFATNGHNENVLIVQGDITQMPFPYEYANRLFCFGVLQHTPDPRQAFLSLPRHLRPGGRLVADVYQKKFTNYVLGTKYWVRPLTRRVPPERLYRLVRRYVDLMWPTARVVRTIPRIGPTLNWRLLVADYSRELGKEGAIDDAVLKDWAYLDTFDMLSPQFDQPQTLGAVRRWCNEAGLNDVEVVVGYNGIEIHATTSQLGRS</sequence>
<proteinExistence type="predicted"/>
<organism evidence="2 3">
    <name type="scientific">Bradyrhizobium sacchari</name>
    <dbReference type="NCBI Taxonomy" id="1399419"/>
    <lineage>
        <taxon>Bacteria</taxon>
        <taxon>Pseudomonadati</taxon>
        <taxon>Pseudomonadota</taxon>
        <taxon>Alphaproteobacteria</taxon>
        <taxon>Hyphomicrobiales</taxon>
        <taxon>Nitrobacteraceae</taxon>
        <taxon>Bradyrhizobium</taxon>
    </lineage>
</organism>
<dbReference type="OrthoDB" id="9777830at2"/>
<gene>
    <name evidence="2" type="ORF">FBZ95_1011055</name>
</gene>
<dbReference type="Gene3D" id="3.40.50.150">
    <property type="entry name" value="Vaccinia Virus protein VP39"/>
    <property type="match status" value="1"/>
</dbReference>
<dbReference type="CDD" id="cd02440">
    <property type="entry name" value="AdoMet_MTases"/>
    <property type="match status" value="1"/>
</dbReference>
<dbReference type="STRING" id="1399419.A5906_12975"/>
<name>A0A560KUZ9_9BRAD</name>
<dbReference type="SUPFAM" id="SSF53335">
    <property type="entry name" value="S-adenosyl-L-methionine-dependent methyltransferases"/>
    <property type="match status" value="1"/>
</dbReference>
<evidence type="ECO:0000259" key="1">
    <source>
        <dbReference type="Pfam" id="PF08241"/>
    </source>
</evidence>
<dbReference type="GO" id="GO:0008757">
    <property type="term" value="F:S-adenosylmethionine-dependent methyltransferase activity"/>
    <property type="evidence" value="ECO:0007669"/>
    <property type="project" value="InterPro"/>
</dbReference>
<protein>
    <submittedName>
        <fullName evidence="2">Trm112p-like protein</fullName>
    </submittedName>
</protein>
<dbReference type="SUPFAM" id="SSF158997">
    <property type="entry name" value="Trm112p-like"/>
    <property type="match status" value="1"/>
</dbReference>
<dbReference type="Proteomes" id="UP000315914">
    <property type="component" value="Unassembled WGS sequence"/>
</dbReference>
<dbReference type="Pfam" id="PF08241">
    <property type="entry name" value="Methyltransf_11"/>
    <property type="match status" value="1"/>
</dbReference>
<dbReference type="InterPro" id="IPR013216">
    <property type="entry name" value="Methyltransf_11"/>
</dbReference>
<dbReference type="EMBL" id="VITW01000001">
    <property type="protein sequence ID" value="TWB84610.1"/>
    <property type="molecule type" value="Genomic_DNA"/>
</dbReference>
<evidence type="ECO:0000313" key="2">
    <source>
        <dbReference type="EMBL" id="TWB84610.1"/>
    </source>
</evidence>
<reference evidence="2 3" key="1">
    <citation type="submission" date="2019-06" db="EMBL/GenBank/DDBJ databases">
        <title>Genomic Encyclopedia of Type Strains, Phase IV (KMG-V): Genome sequencing to study the core and pangenomes of soil and plant-associated prokaryotes.</title>
        <authorList>
            <person name="Whitman W."/>
        </authorList>
    </citation>
    <scope>NUCLEOTIDE SEQUENCE [LARGE SCALE GENOMIC DNA]</scope>
    <source>
        <strain evidence="2 3">BR 10556</strain>
    </source>
</reference>
<dbReference type="Pfam" id="PF03966">
    <property type="entry name" value="Trm112p"/>
    <property type="match status" value="1"/>
</dbReference>
<dbReference type="AlphaFoldDB" id="A0A560KUZ9"/>
<dbReference type="InterPro" id="IPR029063">
    <property type="entry name" value="SAM-dependent_MTases_sf"/>
</dbReference>
<dbReference type="Gene3D" id="2.20.25.10">
    <property type="match status" value="1"/>
</dbReference>
<evidence type="ECO:0000313" key="3">
    <source>
        <dbReference type="Proteomes" id="UP000315914"/>
    </source>
</evidence>
<dbReference type="InterPro" id="IPR005651">
    <property type="entry name" value="Trm112-like"/>
</dbReference>
<comment type="caution">
    <text evidence="2">The sequence shown here is derived from an EMBL/GenBank/DDBJ whole genome shotgun (WGS) entry which is preliminary data.</text>
</comment>
<dbReference type="PANTHER" id="PTHR43861:SF1">
    <property type="entry name" value="TRANS-ACONITATE 2-METHYLTRANSFERASE"/>
    <property type="match status" value="1"/>
</dbReference>
<dbReference type="PANTHER" id="PTHR43861">
    <property type="entry name" value="TRANS-ACONITATE 2-METHYLTRANSFERASE-RELATED"/>
    <property type="match status" value="1"/>
</dbReference>
<keyword evidence="3" id="KW-1185">Reference proteome</keyword>
<accession>A0A560KUZ9</accession>